<proteinExistence type="predicted"/>
<evidence type="ECO:0000313" key="4">
    <source>
        <dbReference type="Proteomes" id="UP001430356"/>
    </source>
</evidence>
<evidence type="ECO:0000259" key="1">
    <source>
        <dbReference type="Pfam" id="PF10000"/>
    </source>
</evidence>
<dbReference type="AlphaFoldDB" id="A0AAW0EWK4"/>
<accession>A0AAW0EWK4</accession>
<name>A0AAW0EWK4_9TRYP</name>
<protein>
    <submittedName>
        <fullName evidence="3">ACT domain containing protein</fullName>
    </submittedName>
</protein>
<comment type="caution">
    <text evidence="3">The sequence shown here is derived from an EMBL/GenBank/DDBJ whole genome shotgun (WGS) entry which is preliminary data.</text>
</comment>
<dbReference type="SUPFAM" id="SSF55021">
    <property type="entry name" value="ACT-like"/>
    <property type="match status" value="2"/>
</dbReference>
<dbReference type="Pfam" id="PF10000">
    <property type="entry name" value="ACT_3"/>
    <property type="match status" value="1"/>
</dbReference>
<evidence type="ECO:0000313" key="3">
    <source>
        <dbReference type="EMBL" id="KAK7197941.1"/>
    </source>
</evidence>
<sequence length="167" mass="17812">MSGATDLGELLKGMEPVLDEQSAFVFLTVPHDLVASSRASVADITSHHAIATFREAEGLTVVVPDTFFDDHVLSATGTPTPVSDALREHWRSCAKAEKPPRMSHITMRIHSSLSAVGFTAAFSRVLTDAGISCNVFAGYYHDHIFVPVERSADAISTLTALAAASSQ</sequence>
<dbReference type="InterPro" id="IPR027795">
    <property type="entry name" value="CASTOR_ACT_dom"/>
</dbReference>
<feature type="domain" description="DUF2241" evidence="1">
    <location>
        <begin position="2"/>
        <end position="66"/>
    </location>
</feature>
<organism evidence="3 4">
    <name type="scientific">Novymonas esmeraldas</name>
    <dbReference type="NCBI Taxonomy" id="1808958"/>
    <lineage>
        <taxon>Eukaryota</taxon>
        <taxon>Discoba</taxon>
        <taxon>Euglenozoa</taxon>
        <taxon>Kinetoplastea</taxon>
        <taxon>Metakinetoplastina</taxon>
        <taxon>Trypanosomatida</taxon>
        <taxon>Trypanosomatidae</taxon>
        <taxon>Novymonas</taxon>
    </lineage>
</organism>
<dbReference type="Pfam" id="PF13840">
    <property type="entry name" value="ACT_7"/>
    <property type="match status" value="1"/>
</dbReference>
<dbReference type="EMBL" id="JAECZO010000125">
    <property type="protein sequence ID" value="KAK7197941.1"/>
    <property type="molecule type" value="Genomic_DNA"/>
</dbReference>
<evidence type="ECO:0000259" key="2">
    <source>
        <dbReference type="Pfam" id="PF13840"/>
    </source>
</evidence>
<keyword evidence="4" id="KW-1185">Reference proteome</keyword>
<dbReference type="InterPro" id="IPR045865">
    <property type="entry name" value="ACT-like_dom_sf"/>
</dbReference>
<dbReference type="InterPro" id="IPR018717">
    <property type="entry name" value="DUF2241"/>
</dbReference>
<dbReference type="Gene3D" id="3.30.2130.10">
    <property type="entry name" value="VC0802-like"/>
    <property type="match status" value="1"/>
</dbReference>
<gene>
    <name evidence="3" type="ORF">NESM_000748800</name>
</gene>
<dbReference type="PANTHER" id="PTHR39199:SF1">
    <property type="entry name" value="BLR5128 PROTEIN"/>
    <property type="match status" value="1"/>
</dbReference>
<feature type="domain" description="CASTOR ACT" evidence="2">
    <location>
        <begin position="105"/>
        <end position="159"/>
    </location>
</feature>
<dbReference type="PANTHER" id="PTHR39199">
    <property type="entry name" value="BLR5128 PROTEIN"/>
    <property type="match status" value="1"/>
</dbReference>
<dbReference type="Proteomes" id="UP001430356">
    <property type="component" value="Unassembled WGS sequence"/>
</dbReference>
<reference evidence="3 4" key="1">
    <citation type="journal article" date="2021" name="MBio">
        <title>A New Model Trypanosomatid, Novymonas esmeraldas: Genomic Perception of Its 'Candidatus Pandoraea novymonadis' Endosymbiont.</title>
        <authorList>
            <person name="Zakharova A."/>
            <person name="Saura A."/>
            <person name="Butenko A."/>
            <person name="Podesvova L."/>
            <person name="Warmusova S."/>
            <person name="Kostygov A.Y."/>
            <person name="Nenarokova A."/>
            <person name="Lukes J."/>
            <person name="Opperdoes F.R."/>
            <person name="Yurchenko V."/>
        </authorList>
    </citation>
    <scope>NUCLEOTIDE SEQUENCE [LARGE SCALE GENOMIC DNA]</scope>
    <source>
        <strain evidence="3 4">E262AT.01</strain>
    </source>
</reference>